<dbReference type="PANTHER" id="PTHR33741">
    <property type="entry name" value="TRANSMEMBRANE PROTEIN DDB_G0269096-RELATED"/>
    <property type="match status" value="1"/>
</dbReference>
<name>Q30RH6_SULDN</name>
<dbReference type="HOGENOM" id="CLU_040397_2_1_7"/>
<dbReference type="Proteomes" id="UP000002714">
    <property type="component" value="Chromosome"/>
</dbReference>
<dbReference type="Pfam" id="PF04982">
    <property type="entry name" value="TM_HPP"/>
    <property type="match status" value="1"/>
</dbReference>
<accession>Q30RH6</accession>
<keyword evidence="1" id="KW-1133">Transmembrane helix</keyword>
<feature type="transmembrane region" description="Helical" evidence="1">
    <location>
        <begin position="80"/>
        <end position="98"/>
    </location>
</feature>
<dbReference type="STRING" id="326298.Suden_1127"/>
<gene>
    <name evidence="3" type="ordered locus">Suden_1127</name>
</gene>
<protein>
    <submittedName>
        <fullName evidence="3">HPP</fullName>
    </submittedName>
</protein>
<evidence type="ECO:0000313" key="3">
    <source>
        <dbReference type="EMBL" id="ABB44405.1"/>
    </source>
</evidence>
<dbReference type="InterPro" id="IPR007065">
    <property type="entry name" value="HPP"/>
</dbReference>
<evidence type="ECO:0000313" key="4">
    <source>
        <dbReference type="Proteomes" id="UP000002714"/>
    </source>
</evidence>
<feature type="transmembrane region" description="Helical" evidence="1">
    <location>
        <begin position="105"/>
        <end position="127"/>
    </location>
</feature>
<organism evidence="3 4">
    <name type="scientific">Sulfurimonas denitrificans (strain ATCC 33889 / DSM 1251)</name>
    <name type="common">Thiomicrospira denitrificans (strain ATCC 33889 / DSM 1251)</name>
    <dbReference type="NCBI Taxonomy" id="326298"/>
    <lineage>
        <taxon>Bacteria</taxon>
        <taxon>Pseudomonadati</taxon>
        <taxon>Campylobacterota</taxon>
        <taxon>Epsilonproteobacteria</taxon>
        <taxon>Campylobacterales</taxon>
        <taxon>Sulfurimonadaceae</taxon>
        <taxon>Sulfurimonas</taxon>
    </lineage>
</organism>
<sequence length="184" mass="20443">MRLRNYFNRMKTKDIRPSRKPLTKIIWSVVGAFIGIYVMSIFSNLFSAKDSFFLLGSFGASAVLVYGAPEVHFSQPRNLIGGHIISAFISVFLVKMLGDVLSLEILCSLSVALSVLAMHLTLTMHPPGGATALLYVIGSEHIQSLGWLYPFTPIGLGTLMMLVIALVVNNMSNNSKRHYPLYWY</sequence>
<evidence type="ECO:0000256" key="1">
    <source>
        <dbReference type="SAM" id="Phobius"/>
    </source>
</evidence>
<evidence type="ECO:0000259" key="2">
    <source>
        <dbReference type="Pfam" id="PF04982"/>
    </source>
</evidence>
<dbReference type="PANTHER" id="PTHR33741:SF5">
    <property type="entry name" value="TRANSMEMBRANE PROTEIN DDB_G0269096-RELATED"/>
    <property type="match status" value="1"/>
</dbReference>
<feature type="domain" description="HPP transmembrane region" evidence="2">
    <location>
        <begin position="18"/>
        <end position="180"/>
    </location>
</feature>
<reference evidence="3 4" key="1">
    <citation type="journal article" date="2008" name="Appl. Environ. Microbiol.">
        <title>Genome of the epsilonproteobacterial chemolithoautotroph Sulfurimonas denitrificans.</title>
        <authorList>
            <person name="Sievert S.M."/>
            <person name="Scott K.M."/>
            <person name="Klotz M.G."/>
            <person name="Chain P.S.G."/>
            <person name="Hauser L.J."/>
            <person name="Hemp J."/>
            <person name="Huegler M."/>
            <person name="Land M."/>
            <person name="Lapidus A."/>
            <person name="Larimer F.W."/>
            <person name="Lucas S."/>
            <person name="Malfatti S.A."/>
            <person name="Meyer F."/>
            <person name="Paulsen I.T."/>
            <person name="Ren Q."/>
            <person name="Simon J."/>
            <person name="Bailey K."/>
            <person name="Diaz E."/>
            <person name="Fitzpatrick K.A."/>
            <person name="Glover B."/>
            <person name="Gwatney N."/>
            <person name="Korajkic A."/>
            <person name="Long A."/>
            <person name="Mobberley J.M."/>
            <person name="Pantry S.N."/>
            <person name="Pazder G."/>
            <person name="Peterson S."/>
            <person name="Quintanilla J.D."/>
            <person name="Sprinkle R."/>
            <person name="Stephens J."/>
            <person name="Thomas P."/>
            <person name="Vaughn R."/>
            <person name="Weber M.J."/>
            <person name="Wooten L.L."/>
        </authorList>
    </citation>
    <scope>NUCLEOTIDE SEQUENCE [LARGE SCALE GENOMIC DNA]</scope>
    <source>
        <strain evidence="4">ATCC 33889 / DSM 1251</strain>
    </source>
</reference>
<keyword evidence="4" id="KW-1185">Reference proteome</keyword>
<feature type="transmembrane region" description="Helical" evidence="1">
    <location>
        <begin position="147"/>
        <end position="168"/>
    </location>
</feature>
<dbReference type="eggNOG" id="COG3448">
    <property type="taxonomic scope" value="Bacteria"/>
</dbReference>
<dbReference type="EMBL" id="CP000153">
    <property type="protein sequence ID" value="ABB44405.1"/>
    <property type="molecule type" value="Genomic_DNA"/>
</dbReference>
<proteinExistence type="predicted"/>
<dbReference type="AlphaFoldDB" id="Q30RH6"/>
<dbReference type="OrthoDB" id="9811720at2"/>
<feature type="transmembrane region" description="Helical" evidence="1">
    <location>
        <begin position="25"/>
        <end position="45"/>
    </location>
</feature>
<dbReference type="KEGG" id="tdn:Suden_1127"/>
<keyword evidence="1" id="KW-0812">Transmembrane</keyword>
<dbReference type="InterPro" id="IPR058581">
    <property type="entry name" value="TM_HPP"/>
</dbReference>
<feature type="transmembrane region" description="Helical" evidence="1">
    <location>
        <begin position="52"/>
        <end position="68"/>
    </location>
</feature>
<dbReference type="RefSeq" id="WP_011372757.1">
    <property type="nucleotide sequence ID" value="NC_007575.1"/>
</dbReference>
<keyword evidence="1" id="KW-0472">Membrane</keyword>